<keyword evidence="2" id="KW-1185">Reference proteome</keyword>
<accession>A0A0P1AF66</accession>
<dbReference type="GeneID" id="36404249"/>
<dbReference type="RefSeq" id="XP_024575507.1">
    <property type="nucleotide sequence ID" value="XM_024724652.1"/>
</dbReference>
<proteinExistence type="predicted"/>
<dbReference type="Proteomes" id="UP000054928">
    <property type="component" value="Unassembled WGS sequence"/>
</dbReference>
<organism evidence="1 2">
    <name type="scientific">Plasmopara halstedii</name>
    <name type="common">Downy mildew of sunflower</name>
    <dbReference type="NCBI Taxonomy" id="4781"/>
    <lineage>
        <taxon>Eukaryota</taxon>
        <taxon>Sar</taxon>
        <taxon>Stramenopiles</taxon>
        <taxon>Oomycota</taxon>
        <taxon>Peronosporomycetes</taxon>
        <taxon>Peronosporales</taxon>
        <taxon>Peronosporaceae</taxon>
        <taxon>Plasmopara</taxon>
    </lineage>
</organism>
<name>A0A0P1AF66_PLAHL</name>
<dbReference type="AlphaFoldDB" id="A0A0P1AF66"/>
<reference evidence="2" key="1">
    <citation type="submission" date="2014-09" db="EMBL/GenBank/DDBJ databases">
        <authorList>
            <person name="Sharma Rahul"/>
            <person name="Thines Marco"/>
        </authorList>
    </citation>
    <scope>NUCLEOTIDE SEQUENCE [LARGE SCALE GENOMIC DNA]</scope>
</reference>
<evidence type="ECO:0000313" key="1">
    <source>
        <dbReference type="EMBL" id="CEG39138.1"/>
    </source>
</evidence>
<evidence type="ECO:0000313" key="2">
    <source>
        <dbReference type="Proteomes" id="UP000054928"/>
    </source>
</evidence>
<dbReference type="EMBL" id="CCYD01000349">
    <property type="protein sequence ID" value="CEG39138.1"/>
    <property type="molecule type" value="Genomic_DNA"/>
</dbReference>
<protein>
    <submittedName>
        <fullName evidence="1">Uncharacterized protein</fullName>
    </submittedName>
</protein>
<sequence length="60" mass="6807">MYSIDRVSVGLSMDCIGMRYGVNEHEPYYGVRTLLQFCTEGRGIRTNETIKLCNAENLGM</sequence>